<reference evidence="3" key="1">
    <citation type="journal article" date="2019" name="Int. J. Syst. Evol. Microbiol.">
        <title>The Global Catalogue of Microorganisms (GCM) 10K type strain sequencing project: providing services to taxonomists for standard genome sequencing and annotation.</title>
        <authorList>
            <consortium name="The Broad Institute Genomics Platform"/>
            <consortium name="The Broad Institute Genome Sequencing Center for Infectious Disease"/>
            <person name="Wu L."/>
            <person name="Ma J."/>
        </authorList>
    </citation>
    <scope>NUCLEOTIDE SEQUENCE [LARGE SCALE GENOMIC DNA]</scope>
    <source>
        <strain evidence="3">CGMCC-1.15741</strain>
    </source>
</reference>
<proteinExistence type="predicted"/>
<protein>
    <submittedName>
        <fullName evidence="2">Caspase family protein</fullName>
    </submittedName>
</protein>
<evidence type="ECO:0000259" key="1">
    <source>
        <dbReference type="Pfam" id="PF00656"/>
    </source>
</evidence>
<dbReference type="InterPro" id="IPR050452">
    <property type="entry name" value="Metacaspase"/>
</dbReference>
<organism evidence="2 3">
    <name type="scientific">Ponticaulis profundi</name>
    <dbReference type="NCBI Taxonomy" id="2665222"/>
    <lineage>
        <taxon>Bacteria</taxon>
        <taxon>Pseudomonadati</taxon>
        <taxon>Pseudomonadota</taxon>
        <taxon>Alphaproteobacteria</taxon>
        <taxon>Hyphomonadales</taxon>
        <taxon>Hyphomonadaceae</taxon>
        <taxon>Ponticaulis</taxon>
    </lineage>
</organism>
<dbReference type="SUPFAM" id="SSF52129">
    <property type="entry name" value="Caspase-like"/>
    <property type="match status" value="1"/>
</dbReference>
<dbReference type="SUPFAM" id="SSF53474">
    <property type="entry name" value="alpha/beta-Hydrolases"/>
    <property type="match status" value="1"/>
</dbReference>
<dbReference type="EMBL" id="JBHSSW010000005">
    <property type="protein sequence ID" value="MFC6197752.1"/>
    <property type="molecule type" value="Genomic_DNA"/>
</dbReference>
<sequence>MSDQTLKIMCVHGLGGHPGTIWQDHWKAELESAFSHLNGVELDFRFAGYDHLFEDTHISIGEVGEALVKLGWSGLSQVWPFRRRGLWDWFDDLAEDIRYSAGYVVAWVADEDFKARTRKFILNHIADYKPDVLLGHSLGSLITYNALAHPDAMEDGLDEVLAQMRYVTFGSQLNNPFVKKNLTNGRIARLNVEKWYHLFNQHDKVFTAPISLPSARNFVQLHTPFEKAADMTPHSSKGYFNHDVTRSLLWPEIVEDAGVEIAGLPGVRSFLSTERQRPPQRKALLVGINDYASPAIPTLEGCVNDVYEMSAVLQEIGFAPQDIRVCLNDRATTEGILERLAWLLAEAAPGDELLFYCSSHGTRYPEYGASGEPDRFVEALVPYDFDWDEGRAILDRQLAELYAQLSYDTRFVMIFDACNSGGMSRSGGAPKGISPPDDIRHRQLKWDKETQMWVPRSFERITPAFATNSEWEKQMLGQSAACERLGRAASLRGITDQKYVAIRDEQAEIATGPYLPVILSACQESEYAFEYVHGATSYGAFTYSLVNLLRRSKPGSVTFAELVDRTSRQLSELGYDQRPELVGPSAMTEGPLPW</sequence>
<dbReference type="Gene3D" id="3.40.50.1820">
    <property type="entry name" value="alpha/beta hydrolase"/>
    <property type="match status" value="1"/>
</dbReference>
<dbReference type="PANTHER" id="PTHR48104:SF30">
    <property type="entry name" value="METACASPASE-1"/>
    <property type="match status" value="1"/>
</dbReference>
<feature type="domain" description="Peptidase C14 caspase" evidence="1">
    <location>
        <begin position="281"/>
        <end position="582"/>
    </location>
</feature>
<dbReference type="Proteomes" id="UP001596303">
    <property type="component" value="Unassembled WGS sequence"/>
</dbReference>
<gene>
    <name evidence="2" type="ORF">ACFQDM_06660</name>
</gene>
<dbReference type="InterPro" id="IPR029058">
    <property type="entry name" value="AB_hydrolase_fold"/>
</dbReference>
<name>A0ABW1S939_9PROT</name>
<dbReference type="PANTHER" id="PTHR48104">
    <property type="entry name" value="METACASPASE-4"/>
    <property type="match status" value="1"/>
</dbReference>
<accession>A0ABW1S939</accession>
<evidence type="ECO:0000313" key="2">
    <source>
        <dbReference type="EMBL" id="MFC6197752.1"/>
    </source>
</evidence>
<dbReference type="RefSeq" id="WP_377377086.1">
    <property type="nucleotide sequence ID" value="NZ_JBHSSW010000005.1"/>
</dbReference>
<dbReference type="InterPro" id="IPR011600">
    <property type="entry name" value="Pept_C14_caspase"/>
</dbReference>
<dbReference type="Gene3D" id="3.40.50.1460">
    <property type="match status" value="1"/>
</dbReference>
<dbReference type="InterPro" id="IPR029030">
    <property type="entry name" value="Caspase-like_dom_sf"/>
</dbReference>
<comment type="caution">
    <text evidence="2">The sequence shown here is derived from an EMBL/GenBank/DDBJ whole genome shotgun (WGS) entry which is preliminary data.</text>
</comment>
<dbReference type="Pfam" id="PF00656">
    <property type="entry name" value="Peptidase_C14"/>
    <property type="match status" value="1"/>
</dbReference>
<keyword evidence="3" id="KW-1185">Reference proteome</keyword>
<evidence type="ECO:0000313" key="3">
    <source>
        <dbReference type="Proteomes" id="UP001596303"/>
    </source>
</evidence>